<dbReference type="EMBL" id="CP001841">
    <property type="protein sequence ID" value="AEF80883.1"/>
    <property type="molecule type" value="Genomic_DNA"/>
</dbReference>
<dbReference type="KEGG" id="taz:TREAZ_1745"/>
<proteinExistence type="predicted"/>
<organism evidence="1 2">
    <name type="scientific">Leadbettera azotonutricia (strain ATCC BAA-888 / DSM 13862 / ZAS-9)</name>
    <name type="common">Treponema azotonutricium</name>
    <dbReference type="NCBI Taxonomy" id="545695"/>
    <lineage>
        <taxon>Bacteria</taxon>
        <taxon>Pseudomonadati</taxon>
        <taxon>Spirochaetota</taxon>
        <taxon>Spirochaetia</taxon>
        <taxon>Spirochaetales</taxon>
        <taxon>Breznakiellaceae</taxon>
        <taxon>Leadbettera</taxon>
    </lineage>
</organism>
<reference evidence="2" key="1">
    <citation type="submission" date="2009-12" db="EMBL/GenBank/DDBJ databases">
        <title>Complete sequence of Treponema azotonutricium strain ZAS-9.</title>
        <authorList>
            <person name="Tetu S.G."/>
            <person name="Matson E."/>
            <person name="Ren Q."/>
            <person name="Seshadri R."/>
            <person name="Elbourne L."/>
            <person name="Hassan K.A."/>
            <person name="Durkin A."/>
            <person name="Radune D."/>
            <person name="Mohamoud Y."/>
            <person name="Shay R."/>
            <person name="Jin S."/>
            <person name="Zhang X."/>
            <person name="Lucey K."/>
            <person name="Ballor N.R."/>
            <person name="Ottesen E."/>
            <person name="Rosenthal R."/>
            <person name="Allen A."/>
            <person name="Leadbetter J.R."/>
            <person name="Paulsen I.T."/>
        </authorList>
    </citation>
    <scope>NUCLEOTIDE SEQUENCE [LARGE SCALE GENOMIC DNA]</scope>
    <source>
        <strain evidence="2">ATCC BAA-888 / DSM 13862 / ZAS-9</strain>
    </source>
</reference>
<dbReference type="HOGENOM" id="CLU_2884586_0_0_12"/>
<dbReference type="Proteomes" id="UP000009222">
    <property type="component" value="Chromosome"/>
</dbReference>
<dbReference type="AlphaFoldDB" id="F5YCK8"/>
<reference evidence="1 2" key="2">
    <citation type="journal article" date="2011" name="ISME J.">
        <title>RNA-seq reveals cooperative metabolic interactions between two termite-gut spirochete species in co-culture.</title>
        <authorList>
            <person name="Rosenthal A.Z."/>
            <person name="Matson E.G."/>
            <person name="Eldar A."/>
            <person name="Leadbetter J.R."/>
        </authorList>
    </citation>
    <scope>NUCLEOTIDE SEQUENCE [LARGE SCALE GENOMIC DNA]</scope>
    <source>
        <strain evidence="2">ATCC BAA-888 / DSM 13862 / ZAS-9</strain>
    </source>
</reference>
<sequence>MSILCFGASFREPLVLKSLGILLFSSGCFFQSILRYYYASPVSPGFPGRVESSMLMGVNTIGL</sequence>
<protein>
    <submittedName>
        <fullName evidence="1">Uncharacterized protein</fullName>
    </submittedName>
</protein>
<name>F5YCK8_LEAAZ</name>
<evidence type="ECO:0000313" key="2">
    <source>
        <dbReference type="Proteomes" id="UP000009222"/>
    </source>
</evidence>
<keyword evidence="2" id="KW-1185">Reference proteome</keyword>
<dbReference type="STRING" id="545695.TREAZ_1745"/>
<gene>
    <name evidence="1" type="ordered locus">TREAZ_1745</name>
</gene>
<evidence type="ECO:0000313" key="1">
    <source>
        <dbReference type="EMBL" id="AEF80883.1"/>
    </source>
</evidence>
<dbReference type="InParanoid" id="F5YCK8"/>
<accession>F5YCK8</accession>